<dbReference type="SUPFAM" id="SSF55874">
    <property type="entry name" value="ATPase domain of HSP90 chaperone/DNA topoisomerase II/histidine kinase"/>
    <property type="match status" value="1"/>
</dbReference>
<dbReference type="AlphaFoldDB" id="A0A1G6AGF9"/>
<evidence type="ECO:0000313" key="5">
    <source>
        <dbReference type="EMBL" id="SDB07366.1"/>
    </source>
</evidence>
<dbReference type="InterPro" id="IPR050640">
    <property type="entry name" value="Bact_2-comp_sensor_kinase"/>
</dbReference>
<organism evidence="5 6">
    <name type="scientific">Eubacterium oxidoreducens</name>
    <dbReference type="NCBI Taxonomy" id="1732"/>
    <lineage>
        <taxon>Bacteria</taxon>
        <taxon>Bacillati</taxon>
        <taxon>Bacillota</taxon>
        <taxon>Clostridia</taxon>
        <taxon>Eubacteriales</taxon>
        <taxon>Eubacteriaceae</taxon>
        <taxon>Eubacterium</taxon>
    </lineage>
</organism>
<reference evidence="5 6" key="1">
    <citation type="submission" date="2016-10" db="EMBL/GenBank/DDBJ databases">
        <authorList>
            <person name="de Groot N.N."/>
        </authorList>
    </citation>
    <scope>NUCLEOTIDE SEQUENCE [LARGE SCALE GENOMIC DNA]</scope>
    <source>
        <strain evidence="5 6">DSM 3217</strain>
    </source>
</reference>
<evidence type="ECO:0000313" key="6">
    <source>
        <dbReference type="Proteomes" id="UP000199228"/>
    </source>
</evidence>
<dbReference type="InterPro" id="IPR036890">
    <property type="entry name" value="HATPase_C_sf"/>
</dbReference>
<feature type="transmembrane region" description="Helical" evidence="3">
    <location>
        <begin position="39"/>
        <end position="61"/>
    </location>
</feature>
<evidence type="ECO:0000256" key="2">
    <source>
        <dbReference type="ARBA" id="ARBA00023012"/>
    </source>
</evidence>
<dbReference type="InterPro" id="IPR005467">
    <property type="entry name" value="His_kinase_dom"/>
</dbReference>
<feature type="transmembrane region" description="Helical" evidence="3">
    <location>
        <begin position="145"/>
        <end position="167"/>
    </location>
</feature>
<dbReference type="GO" id="GO:0000155">
    <property type="term" value="F:phosphorelay sensor kinase activity"/>
    <property type="evidence" value="ECO:0007669"/>
    <property type="project" value="InterPro"/>
</dbReference>
<evidence type="ECO:0000256" key="3">
    <source>
        <dbReference type="SAM" id="Phobius"/>
    </source>
</evidence>
<keyword evidence="1 5" id="KW-0808">Transferase</keyword>
<evidence type="ECO:0000259" key="4">
    <source>
        <dbReference type="PROSITE" id="PS50109"/>
    </source>
</evidence>
<feature type="transmembrane region" description="Helical" evidence="3">
    <location>
        <begin position="203"/>
        <end position="224"/>
    </location>
</feature>
<protein>
    <submittedName>
        <fullName evidence="5">Histidine kinase-, DNA gyrase B-, and HSP90-like ATPase</fullName>
    </submittedName>
</protein>
<dbReference type="InterPro" id="IPR003594">
    <property type="entry name" value="HATPase_dom"/>
</dbReference>
<dbReference type="OrthoDB" id="9809348at2"/>
<keyword evidence="6" id="KW-1185">Reference proteome</keyword>
<dbReference type="Gene3D" id="3.30.565.10">
    <property type="entry name" value="Histidine kinase-like ATPase, C-terminal domain"/>
    <property type="match status" value="1"/>
</dbReference>
<feature type="transmembrane region" description="Helical" evidence="3">
    <location>
        <begin position="114"/>
        <end position="133"/>
    </location>
</feature>
<evidence type="ECO:0000256" key="1">
    <source>
        <dbReference type="ARBA" id="ARBA00022777"/>
    </source>
</evidence>
<feature type="transmembrane region" description="Helical" evidence="3">
    <location>
        <begin position="67"/>
        <end position="94"/>
    </location>
</feature>
<dbReference type="Pfam" id="PF02518">
    <property type="entry name" value="HATPase_c"/>
    <property type="match status" value="1"/>
</dbReference>
<feature type="transmembrane region" description="Helical" evidence="3">
    <location>
        <begin position="179"/>
        <end position="197"/>
    </location>
</feature>
<dbReference type="PROSITE" id="PS50109">
    <property type="entry name" value="HIS_KIN"/>
    <property type="match status" value="1"/>
</dbReference>
<dbReference type="InterPro" id="IPR010559">
    <property type="entry name" value="Sig_transdc_His_kin_internal"/>
</dbReference>
<accession>A0A1G6AGF9</accession>
<dbReference type="STRING" id="1732.SAMN02910417_00544"/>
<dbReference type="Proteomes" id="UP000199228">
    <property type="component" value="Unassembled WGS sequence"/>
</dbReference>
<keyword evidence="3" id="KW-0472">Membrane</keyword>
<dbReference type="PANTHER" id="PTHR34220:SF7">
    <property type="entry name" value="SENSOR HISTIDINE KINASE YPDA"/>
    <property type="match status" value="1"/>
</dbReference>
<sequence length="433" mass="49639">MGFSHIVQMTIEGWGTFFCIVAAIVIWQTKVADKNKAIGLIRFVLADGLLLLSDAIAIGFRGREGEAAFYIVRISNFLVFVLGYLVIVAGVAYFSRMIEKRAKVSVKNWRNIEYIIGIIGIIAISMNAIYPYLYDFDEHNRYFRLPYNGIITFTYMVGMLLILALLLNFFKELGTLEKVAVLSALIFPFISLIFQLNHYGISFVNIASCVSVIFTFVAFMMDYTKEVAARERERERWITDEKIRLLHNQIKPHFIYNTLTSIYYGLDEDTEKSKTMLKNLSGYLRGSLDVLDVTDCIEFARELETVRCYLNVESVRFEHQISFDMDIQDLAFKVPAFCVQTLVENSLKHGIRKKNPPEGKVIIRSREKEREHIIEIEDDGVGFDVELLAKQEGKHIGVVNTIKRIKLMCNGTMEIDIKQGIGTLITIRIPKEQ</sequence>
<dbReference type="GO" id="GO:0016020">
    <property type="term" value="C:membrane"/>
    <property type="evidence" value="ECO:0007669"/>
    <property type="project" value="InterPro"/>
</dbReference>
<dbReference type="SMART" id="SM00387">
    <property type="entry name" value="HATPase_c"/>
    <property type="match status" value="1"/>
</dbReference>
<gene>
    <name evidence="5" type="ORF">SAMN02910417_00544</name>
</gene>
<keyword evidence="3" id="KW-1133">Transmembrane helix</keyword>
<dbReference type="EMBL" id="FMXR01000005">
    <property type="protein sequence ID" value="SDB07366.1"/>
    <property type="molecule type" value="Genomic_DNA"/>
</dbReference>
<keyword evidence="3" id="KW-0812">Transmembrane</keyword>
<dbReference type="PANTHER" id="PTHR34220">
    <property type="entry name" value="SENSOR HISTIDINE KINASE YPDA"/>
    <property type="match status" value="1"/>
</dbReference>
<feature type="domain" description="Histidine kinase" evidence="4">
    <location>
        <begin position="339"/>
        <end position="433"/>
    </location>
</feature>
<proteinExistence type="predicted"/>
<dbReference type="Pfam" id="PF06580">
    <property type="entry name" value="His_kinase"/>
    <property type="match status" value="1"/>
</dbReference>
<name>A0A1G6AGF9_EUBOX</name>
<keyword evidence="2" id="KW-0902">Two-component regulatory system</keyword>
<feature type="transmembrane region" description="Helical" evidence="3">
    <location>
        <begin position="6"/>
        <end position="27"/>
    </location>
</feature>
<keyword evidence="1 5" id="KW-0418">Kinase</keyword>